<protein>
    <recommendedName>
        <fullName evidence="2">DUF3887 domain-containing protein</fullName>
    </recommendedName>
</protein>
<name>A0A167GI37_9GAMM</name>
<dbReference type="Proteomes" id="UP000076503">
    <property type="component" value="Unassembled WGS sequence"/>
</dbReference>
<dbReference type="Gene3D" id="3.10.450.590">
    <property type="match status" value="1"/>
</dbReference>
<evidence type="ECO:0000313" key="4">
    <source>
        <dbReference type="Proteomes" id="UP000076503"/>
    </source>
</evidence>
<organism evidence="3 4">
    <name type="scientific">Pseudoalteromonas luteoviolacea H33</name>
    <dbReference type="NCBI Taxonomy" id="1365251"/>
    <lineage>
        <taxon>Bacteria</taxon>
        <taxon>Pseudomonadati</taxon>
        <taxon>Pseudomonadota</taxon>
        <taxon>Gammaproteobacteria</taxon>
        <taxon>Alteromonadales</taxon>
        <taxon>Pseudoalteromonadaceae</taxon>
        <taxon>Pseudoalteromonas</taxon>
    </lineage>
</organism>
<evidence type="ECO:0000313" key="3">
    <source>
        <dbReference type="EMBL" id="KZN55474.1"/>
    </source>
</evidence>
<keyword evidence="1" id="KW-1133">Transmembrane helix</keyword>
<dbReference type="EMBL" id="AUXZ01000013">
    <property type="protein sequence ID" value="KZN55474.1"/>
    <property type="molecule type" value="Genomic_DNA"/>
</dbReference>
<sequence length="167" mass="18741">MNNSSKVIILLLIANLIATIWFGTKNSVTADNVKPYEEASKHELPSFITEQVREDILNTFIEHFNAHDFDALYNMFGPVAKSQISKEKMDEEFSKLVRLFDKIEQGTYSFAEFSGQQGSTTVYVLNYTVSLSEKSTFGSVGNLKITVALDSNSYQIYGIFLHGNSNS</sequence>
<reference evidence="3 4" key="1">
    <citation type="submission" date="2013-07" db="EMBL/GenBank/DDBJ databases">
        <title>Comparative Genomic and Metabolomic Analysis of Twelve Strains of Pseudoalteromonas luteoviolacea.</title>
        <authorList>
            <person name="Vynne N.G."/>
            <person name="Mansson M."/>
            <person name="Gram L."/>
        </authorList>
    </citation>
    <scope>NUCLEOTIDE SEQUENCE [LARGE SCALE GENOMIC DNA]</scope>
    <source>
        <strain evidence="3 4">H33</strain>
    </source>
</reference>
<keyword evidence="1" id="KW-0812">Transmembrane</keyword>
<dbReference type="InterPro" id="IPR024981">
    <property type="entry name" value="DUF3887"/>
</dbReference>
<evidence type="ECO:0000259" key="2">
    <source>
        <dbReference type="Pfam" id="PF13026"/>
    </source>
</evidence>
<comment type="caution">
    <text evidence="3">The sequence shown here is derived from an EMBL/GenBank/DDBJ whole genome shotgun (WGS) entry which is preliminary data.</text>
</comment>
<feature type="domain" description="DUF3887" evidence="2">
    <location>
        <begin position="59"/>
        <end position="132"/>
    </location>
</feature>
<feature type="transmembrane region" description="Helical" evidence="1">
    <location>
        <begin position="7"/>
        <end position="24"/>
    </location>
</feature>
<dbReference type="SUPFAM" id="SSF54427">
    <property type="entry name" value="NTF2-like"/>
    <property type="match status" value="1"/>
</dbReference>
<keyword evidence="1" id="KW-0472">Membrane</keyword>
<dbReference type="InterPro" id="IPR032710">
    <property type="entry name" value="NTF2-like_dom_sf"/>
</dbReference>
<proteinExistence type="predicted"/>
<dbReference type="Pfam" id="PF13026">
    <property type="entry name" value="DUF3887"/>
    <property type="match status" value="1"/>
</dbReference>
<gene>
    <name evidence="3" type="ORF">N476_07030</name>
</gene>
<dbReference type="RefSeq" id="WP_063360058.1">
    <property type="nucleotide sequence ID" value="NZ_AUXZ01000013.1"/>
</dbReference>
<dbReference type="PATRIC" id="fig|1365251.3.peg.275"/>
<accession>A0A167GI37</accession>
<evidence type="ECO:0000256" key="1">
    <source>
        <dbReference type="SAM" id="Phobius"/>
    </source>
</evidence>
<dbReference type="AlphaFoldDB" id="A0A167GI37"/>
<dbReference type="OrthoDB" id="7107831at2"/>